<evidence type="ECO:0000313" key="2">
    <source>
        <dbReference type="EMBL" id="TVZ02163.1"/>
    </source>
</evidence>
<dbReference type="GO" id="GO:0016747">
    <property type="term" value="F:acyltransferase activity, transferring groups other than amino-acyl groups"/>
    <property type="evidence" value="ECO:0007669"/>
    <property type="project" value="InterPro"/>
</dbReference>
<dbReference type="Proteomes" id="UP000460272">
    <property type="component" value="Unassembled WGS sequence"/>
</dbReference>
<feature type="domain" description="Thiolase C-terminal" evidence="1">
    <location>
        <begin position="269"/>
        <end position="390"/>
    </location>
</feature>
<dbReference type="InterPro" id="IPR055140">
    <property type="entry name" value="Thiolase_C_2"/>
</dbReference>
<dbReference type="AlphaFoldDB" id="A0A6P2BY95"/>
<proteinExistence type="predicted"/>
<dbReference type="InterPro" id="IPR002155">
    <property type="entry name" value="Thiolase"/>
</dbReference>
<dbReference type="RefSeq" id="WP_145856911.1">
    <property type="nucleotide sequence ID" value="NZ_RPFW01000005.1"/>
</dbReference>
<dbReference type="CDD" id="cd00829">
    <property type="entry name" value="SCP-x_thiolase"/>
    <property type="match status" value="1"/>
</dbReference>
<sequence length="397" mass="41303">MTEHPFRNVAIAAAYNTPQARVLDGHTAFSITLAAAQGVLAEAGVPATAVDAVLSKHAPELTYALGIGPVWSSNAAGGSAGGIAGVLQGAALLAAGLARTVLVADGGAGIYTQREATAPWTRPSNEFVEPFGLYTAAEFALIARRHMDRYGTTPEQLAEVAATIRNNGHVNPDAVYYGRGPFTPADILASRMIAEPFHLLDCAMTSEGGCALLITTAERAADLPVTPVYILGGGLDTLGPAYRHAPSWDLAGRGGDERAGGIPNGYVGRRAARRAFAMAGLAPQDVDVCELYDPFSFEIIRQFEAFGFCGDGEGGDFVLDGRIGPGGEFPVTTDGGLMSFSHGGGVVQLSQRVARGVHQLQKRCRTRQVPDARVALCSNGGAGALFNDVILLGGERP</sequence>
<name>A0A6P2BY95_9ACTN</name>
<organism evidence="2 3">
    <name type="scientific">Trebonia kvetii</name>
    <dbReference type="NCBI Taxonomy" id="2480626"/>
    <lineage>
        <taxon>Bacteria</taxon>
        <taxon>Bacillati</taxon>
        <taxon>Actinomycetota</taxon>
        <taxon>Actinomycetes</taxon>
        <taxon>Streptosporangiales</taxon>
        <taxon>Treboniaceae</taxon>
        <taxon>Trebonia</taxon>
    </lineage>
</organism>
<dbReference type="PANTHER" id="PTHR42870">
    <property type="entry name" value="ACETYL-COA C-ACETYLTRANSFERASE"/>
    <property type="match status" value="1"/>
</dbReference>
<gene>
    <name evidence="2" type="ORF">EAS64_25360</name>
</gene>
<dbReference type="SUPFAM" id="SSF53901">
    <property type="entry name" value="Thiolase-like"/>
    <property type="match status" value="2"/>
</dbReference>
<dbReference type="InterPro" id="IPR016039">
    <property type="entry name" value="Thiolase-like"/>
</dbReference>
<dbReference type="OrthoDB" id="9785768at2"/>
<dbReference type="PIRSF" id="PIRSF000429">
    <property type="entry name" value="Ac-CoA_Ac_transf"/>
    <property type="match status" value="1"/>
</dbReference>
<protein>
    <submittedName>
        <fullName evidence="2">Thiolase family protein</fullName>
    </submittedName>
</protein>
<comment type="caution">
    <text evidence="2">The sequence shown here is derived from an EMBL/GenBank/DDBJ whole genome shotgun (WGS) entry which is preliminary data.</text>
</comment>
<dbReference type="PANTHER" id="PTHR42870:SF1">
    <property type="entry name" value="NON-SPECIFIC LIPID-TRANSFER PROTEIN-LIKE 2"/>
    <property type="match status" value="1"/>
</dbReference>
<reference evidence="2 3" key="1">
    <citation type="submission" date="2018-11" db="EMBL/GenBank/DDBJ databases">
        <title>Trebonia kvetii gen.nov., sp.nov., a novel acidophilic actinobacterium, and proposal of the new actinobacterial family Treboniaceae fam. nov.</title>
        <authorList>
            <person name="Rapoport D."/>
            <person name="Sagova-Mareckova M."/>
            <person name="Sedlacek I."/>
            <person name="Provaznik J."/>
            <person name="Kralova S."/>
            <person name="Pavlinic D."/>
            <person name="Benes V."/>
            <person name="Kopecky J."/>
        </authorList>
    </citation>
    <scope>NUCLEOTIDE SEQUENCE [LARGE SCALE GENOMIC DNA]</scope>
    <source>
        <strain evidence="2 3">15Tr583</strain>
    </source>
</reference>
<keyword evidence="3" id="KW-1185">Reference proteome</keyword>
<dbReference type="Pfam" id="PF22691">
    <property type="entry name" value="Thiolase_C_1"/>
    <property type="match status" value="1"/>
</dbReference>
<accession>A0A6P2BY95</accession>
<dbReference type="Gene3D" id="3.40.47.10">
    <property type="match status" value="1"/>
</dbReference>
<dbReference type="EMBL" id="RPFW01000005">
    <property type="protein sequence ID" value="TVZ02163.1"/>
    <property type="molecule type" value="Genomic_DNA"/>
</dbReference>
<evidence type="ECO:0000259" key="1">
    <source>
        <dbReference type="Pfam" id="PF22691"/>
    </source>
</evidence>
<evidence type="ECO:0000313" key="3">
    <source>
        <dbReference type="Proteomes" id="UP000460272"/>
    </source>
</evidence>